<keyword evidence="9" id="KW-1185">Reference proteome</keyword>
<dbReference type="GO" id="GO:0010945">
    <property type="term" value="F:coenzyme A diphosphatase activity"/>
    <property type="evidence" value="ECO:0007669"/>
    <property type="project" value="InterPro"/>
</dbReference>
<dbReference type="GO" id="GO:0046872">
    <property type="term" value="F:metal ion binding"/>
    <property type="evidence" value="ECO:0007669"/>
    <property type="project" value="UniProtKB-KW"/>
</dbReference>
<evidence type="ECO:0000313" key="8">
    <source>
        <dbReference type="EMBL" id="SEI90198.1"/>
    </source>
</evidence>
<dbReference type="InterPro" id="IPR000086">
    <property type="entry name" value="NUDIX_hydrolase_dom"/>
</dbReference>
<keyword evidence="6" id="KW-0464">Manganese</keyword>
<dbReference type="Proteomes" id="UP000198564">
    <property type="component" value="Unassembled WGS sequence"/>
</dbReference>
<dbReference type="SUPFAM" id="SSF55811">
    <property type="entry name" value="Nudix"/>
    <property type="match status" value="1"/>
</dbReference>
<dbReference type="Pfam" id="PF00293">
    <property type="entry name" value="NUDIX"/>
    <property type="match status" value="1"/>
</dbReference>
<accession>A0A1H6UCU8</accession>
<dbReference type="EMBL" id="FNYW01000031">
    <property type="protein sequence ID" value="SEI90198.1"/>
    <property type="molecule type" value="Genomic_DNA"/>
</dbReference>
<keyword evidence="3" id="KW-0479">Metal-binding</keyword>
<evidence type="ECO:0000313" key="9">
    <source>
        <dbReference type="Proteomes" id="UP000198564"/>
    </source>
</evidence>
<evidence type="ECO:0000256" key="2">
    <source>
        <dbReference type="ARBA" id="ARBA00001946"/>
    </source>
</evidence>
<dbReference type="PANTHER" id="PTHR12992:SF11">
    <property type="entry name" value="MITOCHONDRIAL COENZYME A DIPHOSPHATASE NUDT8"/>
    <property type="match status" value="1"/>
</dbReference>
<evidence type="ECO:0000256" key="6">
    <source>
        <dbReference type="ARBA" id="ARBA00023211"/>
    </source>
</evidence>
<dbReference type="STRING" id="1130080.SAMN04488113_1313"/>
<keyword evidence="5" id="KW-0460">Magnesium</keyword>
<dbReference type="AlphaFoldDB" id="A0A1H6UCU8"/>
<dbReference type="CDD" id="cd03426">
    <property type="entry name" value="NUDIX_CoAse_Nudt7"/>
    <property type="match status" value="1"/>
</dbReference>
<sequence length="217" mass="25554">MIEEIKRMIEDHKAEPITTQRKYAVLLPLVKINGIIHILFEVRSQSISQPGETSFPGGALEEGETFKEAAIRETEEELLIDRKDIRIIGEMDYIVKKEHIIKCFVGWLSEIDVTKLKPNEEVEDVFTIPLQYFLKTEPVYHTIQFEMKQQADLPVKKMADGKRYKRQHINQQIPFYTLSDHYLWGYTAHLTHRFSELIKRETNETNHKGDKNDKQKK</sequence>
<name>A0A1H6UCU8_9LACT</name>
<dbReference type="PROSITE" id="PS51462">
    <property type="entry name" value="NUDIX"/>
    <property type="match status" value="1"/>
</dbReference>
<dbReference type="OrthoDB" id="9802805at2"/>
<gene>
    <name evidence="8" type="ORF">SAMN04488113_1313</name>
</gene>
<dbReference type="PANTHER" id="PTHR12992">
    <property type="entry name" value="NUDIX HYDROLASE"/>
    <property type="match status" value="1"/>
</dbReference>
<dbReference type="InterPro" id="IPR045121">
    <property type="entry name" value="CoAse"/>
</dbReference>
<dbReference type="Gene3D" id="3.90.79.10">
    <property type="entry name" value="Nucleoside Triphosphate Pyrophosphohydrolase"/>
    <property type="match status" value="1"/>
</dbReference>
<proteinExistence type="predicted"/>
<protein>
    <submittedName>
        <fullName evidence="8">NUDIX domain-containing protein</fullName>
    </submittedName>
</protein>
<evidence type="ECO:0000256" key="5">
    <source>
        <dbReference type="ARBA" id="ARBA00022842"/>
    </source>
</evidence>
<reference evidence="9" key="1">
    <citation type="submission" date="2016-10" db="EMBL/GenBank/DDBJ databases">
        <authorList>
            <person name="Varghese N."/>
            <person name="Submissions S."/>
        </authorList>
    </citation>
    <scope>NUCLEOTIDE SEQUENCE [LARGE SCALE GENOMIC DNA]</scope>
    <source>
        <strain evidence="9">DSM 25751</strain>
    </source>
</reference>
<keyword evidence="4" id="KW-0378">Hydrolase</keyword>
<dbReference type="RefSeq" id="WP_091635662.1">
    <property type="nucleotide sequence ID" value="NZ_FNYW01000031.1"/>
</dbReference>
<evidence type="ECO:0000256" key="4">
    <source>
        <dbReference type="ARBA" id="ARBA00022801"/>
    </source>
</evidence>
<organism evidence="8 9">
    <name type="scientific">Alkalibacterium gilvum</name>
    <dbReference type="NCBI Taxonomy" id="1130080"/>
    <lineage>
        <taxon>Bacteria</taxon>
        <taxon>Bacillati</taxon>
        <taxon>Bacillota</taxon>
        <taxon>Bacilli</taxon>
        <taxon>Lactobacillales</taxon>
        <taxon>Carnobacteriaceae</taxon>
        <taxon>Alkalibacterium</taxon>
    </lineage>
</organism>
<feature type="domain" description="Nudix hydrolase" evidence="7">
    <location>
        <begin position="19"/>
        <end position="151"/>
    </location>
</feature>
<dbReference type="InterPro" id="IPR015797">
    <property type="entry name" value="NUDIX_hydrolase-like_dom_sf"/>
</dbReference>
<comment type="cofactor">
    <cofactor evidence="1">
        <name>Mn(2+)</name>
        <dbReference type="ChEBI" id="CHEBI:29035"/>
    </cofactor>
</comment>
<evidence type="ECO:0000256" key="1">
    <source>
        <dbReference type="ARBA" id="ARBA00001936"/>
    </source>
</evidence>
<evidence type="ECO:0000256" key="3">
    <source>
        <dbReference type="ARBA" id="ARBA00022723"/>
    </source>
</evidence>
<comment type="cofactor">
    <cofactor evidence="2">
        <name>Mg(2+)</name>
        <dbReference type="ChEBI" id="CHEBI:18420"/>
    </cofactor>
</comment>
<evidence type="ECO:0000259" key="7">
    <source>
        <dbReference type="PROSITE" id="PS51462"/>
    </source>
</evidence>